<dbReference type="AlphaFoldDB" id="A0AAV2G8Q7"/>
<keyword evidence="2" id="KW-1185">Reference proteome</keyword>
<sequence>MEASSPYMNQLWFVFFVKVEWCGDSFLAKELTRTTAITTPRLACFGCGALVAPFSYDSTLIGVSRPASRKSFALATIIKSSLRSCAFYNIELSLGGVTVLIVQ</sequence>
<evidence type="ECO:0000313" key="1">
    <source>
        <dbReference type="EMBL" id="CAL1406697.1"/>
    </source>
</evidence>
<dbReference type="EMBL" id="OZ034821">
    <property type="protein sequence ID" value="CAL1406697.1"/>
    <property type="molecule type" value="Genomic_DNA"/>
</dbReference>
<name>A0AAV2G8Q7_9ROSI</name>
<evidence type="ECO:0000313" key="2">
    <source>
        <dbReference type="Proteomes" id="UP001497516"/>
    </source>
</evidence>
<organism evidence="1 2">
    <name type="scientific">Linum trigynum</name>
    <dbReference type="NCBI Taxonomy" id="586398"/>
    <lineage>
        <taxon>Eukaryota</taxon>
        <taxon>Viridiplantae</taxon>
        <taxon>Streptophyta</taxon>
        <taxon>Embryophyta</taxon>
        <taxon>Tracheophyta</taxon>
        <taxon>Spermatophyta</taxon>
        <taxon>Magnoliopsida</taxon>
        <taxon>eudicotyledons</taxon>
        <taxon>Gunneridae</taxon>
        <taxon>Pentapetalae</taxon>
        <taxon>rosids</taxon>
        <taxon>fabids</taxon>
        <taxon>Malpighiales</taxon>
        <taxon>Linaceae</taxon>
        <taxon>Linum</taxon>
    </lineage>
</organism>
<protein>
    <submittedName>
        <fullName evidence="1">Uncharacterized protein</fullName>
    </submittedName>
</protein>
<dbReference type="Proteomes" id="UP001497516">
    <property type="component" value="Chromosome 8"/>
</dbReference>
<gene>
    <name evidence="1" type="ORF">LTRI10_LOCUS46405</name>
</gene>
<proteinExistence type="predicted"/>
<accession>A0AAV2G8Q7</accession>
<reference evidence="1 2" key="1">
    <citation type="submission" date="2024-04" db="EMBL/GenBank/DDBJ databases">
        <authorList>
            <person name="Fracassetti M."/>
        </authorList>
    </citation>
    <scope>NUCLEOTIDE SEQUENCE [LARGE SCALE GENOMIC DNA]</scope>
</reference>